<name>A0A0B7N752_9FUNG</name>
<sequence>KYHGNESDYPFQLSNASSECIKFGMKKSRKYIPTGAFQSTFKAVDQSNVKGFYRSSDWIAWLIHVVPTLVASQFEDSHIRDAIIAFARACALSLQWEVSKNDINEIKRNPKYSMQGFIDHPLTRASANADTSDYPQLWQPFGDSFELSNESNQLIEGFTSIAKFTDALAAYKRRYLGLRRTHRITINPNQTIKPTSKLWIDSHILQSALFKKKSRSDSSGGEERGGEYIMFDSNVRKKVNHHFVPVSHWFVGKTLIYFEANLDLAPGQTCGSLYAFVEVMKIHKASPYAKHIPMVQPFRDHEAKKFAVLDVADIRTITGLVQKTDLKSNGVQSSNWFYGN</sequence>
<feature type="non-terminal residue" evidence="1">
    <location>
        <position position="1"/>
    </location>
</feature>
<evidence type="ECO:0000313" key="2">
    <source>
        <dbReference type="Proteomes" id="UP000054107"/>
    </source>
</evidence>
<protein>
    <submittedName>
        <fullName evidence="1">Uncharacterized protein</fullName>
    </submittedName>
</protein>
<organism evidence="1 2">
    <name type="scientific">Parasitella parasitica</name>
    <dbReference type="NCBI Taxonomy" id="35722"/>
    <lineage>
        <taxon>Eukaryota</taxon>
        <taxon>Fungi</taxon>
        <taxon>Fungi incertae sedis</taxon>
        <taxon>Mucoromycota</taxon>
        <taxon>Mucoromycotina</taxon>
        <taxon>Mucoromycetes</taxon>
        <taxon>Mucorales</taxon>
        <taxon>Mucorineae</taxon>
        <taxon>Mucoraceae</taxon>
        <taxon>Parasitella</taxon>
    </lineage>
</organism>
<dbReference type="EMBL" id="LN725962">
    <property type="protein sequence ID" value="CEP11270.1"/>
    <property type="molecule type" value="Genomic_DNA"/>
</dbReference>
<evidence type="ECO:0000313" key="1">
    <source>
        <dbReference type="EMBL" id="CEP11270.1"/>
    </source>
</evidence>
<reference evidence="1 2" key="1">
    <citation type="submission" date="2014-09" db="EMBL/GenBank/DDBJ databases">
        <authorList>
            <person name="Ellenberger Sabrina"/>
        </authorList>
    </citation>
    <scope>NUCLEOTIDE SEQUENCE [LARGE SCALE GENOMIC DNA]</scope>
    <source>
        <strain evidence="1 2">CBS 412.66</strain>
    </source>
</reference>
<dbReference type="OrthoDB" id="2289822at2759"/>
<dbReference type="Proteomes" id="UP000054107">
    <property type="component" value="Unassembled WGS sequence"/>
</dbReference>
<accession>A0A0B7N752</accession>
<proteinExistence type="predicted"/>
<gene>
    <name evidence="1" type="primary">PARPA_05092.1 scaffold 16381</name>
</gene>
<keyword evidence="2" id="KW-1185">Reference proteome</keyword>
<dbReference type="AlphaFoldDB" id="A0A0B7N752"/>
<dbReference type="STRING" id="35722.A0A0B7N752"/>